<sequence length="128" mass="14485">MTFWFRLINRTKMSCISVMFNSKSNASFCDGYQSGKFEMRSNITTLFLKIKQVDLSDSGLYFCGFYTDGRPSFTVIHLNIKEGSDEPHDDLDSKCKKEFDGIAKLMIVVLGSLTVVLVMVIIGLFVKN</sequence>
<feature type="transmembrane region" description="Helical" evidence="1">
    <location>
        <begin position="105"/>
        <end position="126"/>
    </location>
</feature>
<evidence type="ECO:0000256" key="1">
    <source>
        <dbReference type="SAM" id="Phobius"/>
    </source>
</evidence>
<dbReference type="Ensembl" id="ENSDLAT00005007105.2">
    <property type="protein sequence ID" value="ENSDLAP00005006573.2"/>
    <property type="gene ID" value="ENSDLAG00005034748.1"/>
</dbReference>
<evidence type="ECO:0008006" key="4">
    <source>
        <dbReference type="Google" id="ProtNLM"/>
    </source>
</evidence>
<dbReference type="SUPFAM" id="SSF48726">
    <property type="entry name" value="Immunoglobulin"/>
    <property type="match status" value="1"/>
</dbReference>
<dbReference type="AlphaFoldDB" id="A0A8C4GGW6"/>
<keyword evidence="1" id="KW-1133">Transmembrane helix</keyword>
<reference evidence="2" key="1">
    <citation type="submission" date="2025-08" db="UniProtKB">
        <authorList>
            <consortium name="Ensembl"/>
        </authorList>
    </citation>
    <scope>IDENTIFICATION</scope>
</reference>
<reference evidence="2" key="2">
    <citation type="submission" date="2025-09" db="UniProtKB">
        <authorList>
            <consortium name="Ensembl"/>
        </authorList>
    </citation>
    <scope>IDENTIFICATION</scope>
</reference>
<dbReference type="InterPro" id="IPR013783">
    <property type="entry name" value="Ig-like_fold"/>
</dbReference>
<dbReference type="GeneTree" id="ENSGT01090000260248"/>
<keyword evidence="1" id="KW-0472">Membrane</keyword>
<organism evidence="2 3">
    <name type="scientific">Dicentrarchus labrax</name>
    <name type="common">European seabass</name>
    <name type="synonym">Morone labrax</name>
    <dbReference type="NCBI Taxonomy" id="13489"/>
    <lineage>
        <taxon>Eukaryota</taxon>
        <taxon>Metazoa</taxon>
        <taxon>Chordata</taxon>
        <taxon>Craniata</taxon>
        <taxon>Vertebrata</taxon>
        <taxon>Euteleostomi</taxon>
        <taxon>Actinopterygii</taxon>
        <taxon>Neopterygii</taxon>
        <taxon>Teleostei</taxon>
        <taxon>Neoteleostei</taxon>
        <taxon>Acanthomorphata</taxon>
        <taxon>Eupercaria</taxon>
        <taxon>Moronidae</taxon>
        <taxon>Dicentrarchus</taxon>
    </lineage>
</organism>
<dbReference type="Gene3D" id="2.60.40.10">
    <property type="entry name" value="Immunoglobulins"/>
    <property type="match status" value="1"/>
</dbReference>
<name>A0A8C4GGW6_DICLA</name>
<evidence type="ECO:0000313" key="3">
    <source>
        <dbReference type="Proteomes" id="UP000694389"/>
    </source>
</evidence>
<dbReference type="Proteomes" id="UP000694389">
    <property type="component" value="Unassembled WGS sequence"/>
</dbReference>
<accession>A0A8C4GGW6</accession>
<dbReference type="InterPro" id="IPR036179">
    <property type="entry name" value="Ig-like_dom_sf"/>
</dbReference>
<evidence type="ECO:0000313" key="2">
    <source>
        <dbReference type="Ensembl" id="ENSDLAP00005006573.2"/>
    </source>
</evidence>
<keyword evidence="1" id="KW-0812">Transmembrane</keyword>
<protein>
    <recommendedName>
        <fullName evidence="4">Immunoglobulin V-set domain-containing protein</fullName>
    </recommendedName>
</protein>
<keyword evidence="3" id="KW-1185">Reference proteome</keyword>
<proteinExistence type="predicted"/>